<protein>
    <submittedName>
        <fullName evidence="1">Uncharacterized protein</fullName>
    </submittedName>
</protein>
<gene>
    <name evidence="1" type="ORF">MBMO_EBAC080-L32B05.42</name>
</gene>
<dbReference type="AlphaFoldDB" id="Q6SGR8"/>
<reference evidence="1" key="1">
    <citation type="submission" date="2003-12" db="EMBL/GenBank/DDBJ databases">
        <title>Monterey Bay Coastal Ocean Microbial Observatory environmental clone sequencing.</title>
        <authorList>
            <person name="DeLong E.F."/>
        </authorList>
    </citation>
    <scope>NUCLEOTIDE SEQUENCE</scope>
</reference>
<evidence type="ECO:0000313" key="1">
    <source>
        <dbReference type="EMBL" id="AAS07913.1"/>
    </source>
</evidence>
<organism evidence="1">
    <name type="scientific">uncultured marine bacterium 463</name>
    <dbReference type="NCBI Taxonomy" id="257394"/>
    <lineage>
        <taxon>Bacteria</taxon>
        <taxon>environmental samples</taxon>
    </lineage>
</organism>
<proteinExistence type="predicted"/>
<accession>Q6SGR8</accession>
<dbReference type="EMBL" id="AY458641">
    <property type="protein sequence ID" value="AAS07913.1"/>
    <property type="molecule type" value="Genomic_DNA"/>
</dbReference>
<sequence length="41" mass="4479">MFTSFFGIKQKQVSRMSACLCSDTAALTWIKLGYTEDGGSV</sequence>
<reference evidence="1" key="2">
    <citation type="submission" date="2004-02" db="EMBL/GenBank/DDBJ databases">
        <authorList>
            <person name="Heidelberg J.F."/>
            <person name="Eisen J.A."/>
            <person name="Nelson W.C."/>
            <person name="DeLong E.F."/>
        </authorList>
    </citation>
    <scope>NUCLEOTIDE SEQUENCE</scope>
</reference>
<name>Q6SGR8_9BACT</name>